<dbReference type="EMBL" id="BMPE01000002">
    <property type="protein sequence ID" value="GGK97153.1"/>
    <property type="molecule type" value="Genomic_DNA"/>
</dbReference>
<dbReference type="PANTHER" id="PTHR31155">
    <property type="entry name" value="ACYL- ACYL-CARRIER-PROTEIN DESATURASE-RELATED"/>
    <property type="match status" value="1"/>
</dbReference>
<keyword evidence="9" id="KW-0443">Lipid metabolism</keyword>
<keyword evidence="7" id="KW-0560">Oxidoreductase</keyword>
<comment type="caution">
    <text evidence="12">The sequence shown here is derived from an EMBL/GenBank/DDBJ whole genome shotgun (WGS) entry which is preliminary data.</text>
</comment>
<evidence type="ECO:0008006" key="14">
    <source>
        <dbReference type="Google" id="ProtNLM"/>
    </source>
</evidence>
<keyword evidence="8" id="KW-0408">Iron</keyword>
<dbReference type="InterPro" id="IPR012348">
    <property type="entry name" value="RNR-like"/>
</dbReference>
<keyword evidence="4" id="KW-0444">Lipid biosynthesis</keyword>
<evidence type="ECO:0000256" key="10">
    <source>
        <dbReference type="ARBA" id="ARBA00023160"/>
    </source>
</evidence>
<evidence type="ECO:0000256" key="7">
    <source>
        <dbReference type="ARBA" id="ARBA00023002"/>
    </source>
</evidence>
<proteinExistence type="inferred from homology"/>
<dbReference type="Gene3D" id="1.10.620.20">
    <property type="entry name" value="Ribonucleotide Reductase, subunit A"/>
    <property type="match status" value="1"/>
</dbReference>
<evidence type="ECO:0000256" key="5">
    <source>
        <dbReference type="ARBA" id="ARBA00022723"/>
    </source>
</evidence>
<gene>
    <name evidence="12" type="ORF">GCM10010844_14400</name>
</gene>
<evidence type="ECO:0000313" key="13">
    <source>
        <dbReference type="Proteomes" id="UP000604341"/>
    </source>
</evidence>
<evidence type="ECO:0000256" key="9">
    <source>
        <dbReference type="ARBA" id="ARBA00023098"/>
    </source>
</evidence>
<reference evidence="13" key="1">
    <citation type="journal article" date="2019" name="Int. J. Syst. Evol. Microbiol.">
        <title>The Global Catalogue of Microorganisms (GCM) 10K type strain sequencing project: providing services to taxonomists for standard genome sequencing and annotation.</title>
        <authorList>
            <consortium name="The Broad Institute Genomics Platform"/>
            <consortium name="The Broad Institute Genome Sequencing Center for Infectious Disease"/>
            <person name="Wu L."/>
            <person name="Ma J."/>
        </authorList>
    </citation>
    <scope>NUCLEOTIDE SEQUENCE [LARGE SCALE GENOMIC DNA]</scope>
    <source>
        <strain evidence="13">JCM 19173</strain>
    </source>
</reference>
<protein>
    <recommendedName>
        <fullName evidence="14">Fatty acid desaturase</fullName>
    </recommendedName>
</protein>
<feature type="region of interest" description="Disordered" evidence="11">
    <location>
        <begin position="1"/>
        <end position="28"/>
    </location>
</feature>
<dbReference type="PANTHER" id="PTHR31155:SF9">
    <property type="entry name" value="STEAROYL-[ACYL-CARRIER-PROTEIN] 9-DESATURASE 7, CHLOROPLASTIC"/>
    <property type="match status" value="1"/>
</dbReference>
<dbReference type="SUPFAM" id="SSF47240">
    <property type="entry name" value="Ferritin-like"/>
    <property type="match status" value="1"/>
</dbReference>
<keyword evidence="6" id="KW-0276">Fatty acid metabolism</keyword>
<name>A0ABQ2FGT4_9DEIO</name>
<evidence type="ECO:0000256" key="11">
    <source>
        <dbReference type="SAM" id="MobiDB-lite"/>
    </source>
</evidence>
<accession>A0ABQ2FGT4</accession>
<evidence type="ECO:0000256" key="8">
    <source>
        <dbReference type="ARBA" id="ARBA00023004"/>
    </source>
</evidence>
<dbReference type="Pfam" id="PF03405">
    <property type="entry name" value="FA_desaturase_2"/>
    <property type="match status" value="1"/>
</dbReference>
<dbReference type="InterPro" id="IPR009078">
    <property type="entry name" value="Ferritin-like_SF"/>
</dbReference>
<dbReference type="Proteomes" id="UP000604341">
    <property type="component" value="Unassembled WGS sequence"/>
</dbReference>
<keyword evidence="10" id="KW-0275">Fatty acid biosynthesis</keyword>
<evidence type="ECO:0000256" key="4">
    <source>
        <dbReference type="ARBA" id="ARBA00022516"/>
    </source>
</evidence>
<evidence type="ECO:0000256" key="3">
    <source>
        <dbReference type="ARBA" id="ARBA00011738"/>
    </source>
</evidence>
<keyword evidence="5" id="KW-0479">Metal-binding</keyword>
<evidence type="ECO:0000256" key="1">
    <source>
        <dbReference type="ARBA" id="ARBA00001954"/>
    </source>
</evidence>
<organism evidence="12 13">
    <name type="scientific">Deinococcus radiotolerans</name>
    <dbReference type="NCBI Taxonomy" id="1309407"/>
    <lineage>
        <taxon>Bacteria</taxon>
        <taxon>Thermotogati</taxon>
        <taxon>Deinococcota</taxon>
        <taxon>Deinococci</taxon>
        <taxon>Deinococcales</taxon>
        <taxon>Deinococcaceae</taxon>
        <taxon>Deinococcus</taxon>
    </lineage>
</organism>
<evidence type="ECO:0000313" key="12">
    <source>
        <dbReference type="EMBL" id="GGK97153.1"/>
    </source>
</evidence>
<comment type="cofactor">
    <cofactor evidence="1">
        <name>Fe(2+)</name>
        <dbReference type="ChEBI" id="CHEBI:29033"/>
    </cofactor>
</comment>
<dbReference type="InterPro" id="IPR005067">
    <property type="entry name" value="Fatty_acid_desaturase-2"/>
</dbReference>
<evidence type="ECO:0000256" key="2">
    <source>
        <dbReference type="ARBA" id="ARBA00008749"/>
    </source>
</evidence>
<comment type="similarity">
    <text evidence="2">Belongs to the fatty acid desaturase type 2 family.</text>
</comment>
<keyword evidence="13" id="KW-1185">Reference proteome</keyword>
<comment type="subunit">
    <text evidence="3">Homodimer.</text>
</comment>
<evidence type="ECO:0000256" key="6">
    <source>
        <dbReference type="ARBA" id="ARBA00022832"/>
    </source>
</evidence>
<sequence length="388" mass="44729">MSTVPAVCHAQLPQGNGAPSEEEPMADVMPPNMLQERPQTPAGLLSNREKDRLIERGFLGLYRWYTARSQETRNWNPDRSFDWRSLNKNLPPEVITVLEGFFAVEQYAPDFTSNLVHLVRRSHGRSHFQLRWGSEEEKHADAWENAVLFSGQRSPEWVEEYKDRLKSQTWELPFPDAIHNLVYTVFQERATQLNYLNMMKIAQGKSDKPHLKGVSDPVLARVAQTIAVDEAAHYNFFLEGVRMYLYYYPEQTLSAIKNVITQFSMPAAQLVPNWEHFFETVYRAGIYGPRDFQRDVMQVAFRNLGIESRKALEEGIRKTREVPDFDGGNFKTTAIWDTFDYGAVEGDVRRLHVKIQDYEKEIGFDAIDPTEFIENPEVPRTGSSAADD</sequence>